<dbReference type="InterPro" id="IPR004045">
    <property type="entry name" value="Glutathione_S-Trfase_N"/>
</dbReference>
<evidence type="ECO:0000259" key="7">
    <source>
        <dbReference type="PROSITE" id="PS50405"/>
    </source>
</evidence>
<dbReference type="PANTHER" id="PTHR11571:SF224">
    <property type="entry name" value="HEMATOPOIETIC PROSTAGLANDIN D SYNTHASE"/>
    <property type="match status" value="1"/>
</dbReference>
<dbReference type="InterPro" id="IPR004046">
    <property type="entry name" value="GST_C"/>
</dbReference>
<organism evidence="8 9">
    <name type="scientific">Mesorhabditis belari</name>
    <dbReference type="NCBI Taxonomy" id="2138241"/>
    <lineage>
        <taxon>Eukaryota</taxon>
        <taxon>Metazoa</taxon>
        <taxon>Ecdysozoa</taxon>
        <taxon>Nematoda</taxon>
        <taxon>Chromadorea</taxon>
        <taxon>Rhabditida</taxon>
        <taxon>Rhabditina</taxon>
        <taxon>Rhabditomorpha</taxon>
        <taxon>Rhabditoidea</taxon>
        <taxon>Rhabditidae</taxon>
        <taxon>Mesorhabditinae</taxon>
        <taxon>Mesorhabditis</taxon>
    </lineage>
</organism>
<evidence type="ECO:0000259" key="6">
    <source>
        <dbReference type="PROSITE" id="PS50404"/>
    </source>
</evidence>
<proteinExistence type="inferred from homology"/>
<dbReference type="EC" id="2.5.1.18" evidence="1"/>
<comment type="similarity">
    <text evidence="3">Belongs to the GST superfamily. Sigma family.</text>
</comment>
<dbReference type="InterPro" id="IPR040079">
    <property type="entry name" value="Glutathione_S-Trfase"/>
</dbReference>
<dbReference type="SUPFAM" id="SSF47616">
    <property type="entry name" value="GST C-terminal domain-like"/>
    <property type="match status" value="1"/>
</dbReference>
<dbReference type="SFLD" id="SFLDS00019">
    <property type="entry name" value="Glutathione_Transferase_(cytos"/>
    <property type="match status" value="1"/>
</dbReference>
<reference evidence="9" key="1">
    <citation type="submission" date="2024-02" db="UniProtKB">
        <authorList>
            <consortium name="WormBaseParasite"/>
        </authorList>
    </citation>
    <scope>IDENTIFICATION</scope>
</reference>
<accession>A0AAF3FLJ8</accession>
<evidence type="ECO:0000313" key="9">
    <source>
        <dbReference type="WBParaSite" id="MBELARI_LOCUS8003"/>
    </source>
</evidence>
<dbReference type="FunFam" id="3.40.30.10:FF:000189">
    <property type="entry name" value="Glutathione S-Transferase"/>
    <property type="match status" value="1"/>
</dbReference>
<evidence type="ECO:0000256" key="1">
    <source>
        <dbReference type="ARBA" id="ARBA00012452"/>
    </source>
</evidence>
<dbReference type="CDD" id="cd03192">
    <property type="entry name" value="GST_C_Sigma_like"/>
    <property type="match status" value="1"/>
</dbReference>
<dbReference type="Gene3D" id="3.40.30.10">
    <property type="entry name" value="Glutaredoxin"/>
    <property type="match status" value="1"/>
</dbReference>
<dbReference type="InterPro" id="IPR010987">
    <property type="entry name" value="Glutathione-S-Trfase_C-like"/>
</dbReference>
<keyword evidence="2" id="KW-0808">Transferase</keyword>
<dbReference type="GO" id="GO:0004364">
    <property type="term" value="F:glutathione transferase activity"/>
    <property type="evidence" value="ECO:0007669"/>
    <property type="project" value="UniProtKB-EC"/>
</dbReference>
<protein>
    <recommendedName>
        <fullName evidence="1">glutathione transferase</fullName>
        <ecNumber evidence="1">2.5.1.18</ecNumber>
    </recommendedName>
    <alternativeName>
        <fullName evidence="5">GST class-sigma</fullName>
    </alternativeName>
</protein>
<dbReference type="Pfam" id="PF02798">
    <property type="entry name" value="GST_N"/>
    <property type="match status" value="1"/>
</dbReference>
<dbReference type="Proteomes" id="UP000887575">
    <property type="component" value="Unassembled WGS sequence"/>
</dbReference>
<dbReference type="Pfam" id="PF14497">
    <property type="entry name" value="GST_C_3"/>
    <property type="match status" value="1"/>
</dbReference>
<dbReference type="FunFam" id="1.20.1050.10:FF:000031">
    <property type="entry name" value="Glutathione S-Transferase"/>
    <property type="match status" value="1"/>
</dbReference>
<dbReference type="Gene3D" id="1.20.1050.10">
    <property type="match status" value="1"/>
</dbReference>
<dbReference type="InterPro" id="IPR050213">
    <property type="entry name" value="GST_superfamily"/>
</dbReference>
<comment type="catalytic activity">
    <reaction evidence="4">
        <text>RX + glutathione = an S-substituted glutathione + a halide anion + H(+)</text>
        <dbReference type="Rhea" id="RHEA:16437"/>
        <dbReference type="ChEBI" id="CHEBI:15378"/>
        <dbReference type="ChEBI" id="CHEBI:16042"/>
        <dbReference type="ChEBI" id="CHEBI:17792"/>
        <dbReference type="ChEBI" id="CHEBI:57925"/>
        <dbReference type="ChEBI" id="CHEBI:90779"/>
        <dbReference type="EC" id="2.5.1.18"/>
    </reaction>
</comment>
<dbReference type="SFLD" id="SFLDG01205">
    <property type="entry name" value="AMPS.1"/>
    <property type="match status" value="1"/>
</dbReference>
<dbReference type="GO" id="GO:0006749">
    <property type="term" value="P:glutathione metabolic process"/>
    <property type="evidence" value="ECO:0007669"/>
    <property type="project" value="TreeGrafter"/>
</dbReference>
<evidence type="ECO:0000256" key="3">
    <source>
        <dbReference type="ARBA" id="ARBA00038317"/>
    </source>
</evidence>
<dbReference type="CDD" id="cd03039">
    <property type="entry name" value="GST_N_Sigma_like"/>
    <property type="match status" value="1"/>
</dbReference>
<feature type="domain" description="GST N-terminal" evidence="6">
    <location>
        <begin position="2"/>
        <end position="79"/>
    </location>
</feature>
<evidence type="ECO:0000256" key="4">
    <source>
        <dbReference type="ARBA" id="ARBA00047960"/>
    </source>
</evidence>
<dbReference type="SFLD" id="SFLDG00363">
    <property type="entry name" value="AMPS_(cytGST):_Alpha-__Mu-__Pi"/>
    <property type="match status" value="1"/>
</dbReference>
<feature type="domain" description="GST C-terminal" evidence="7">
    <location>
        <begin position="81"/>
        <end position="181"/>
    </location>
</feature>
<dbReference type="WBParaSite" id="MBELARI_LOCUS8003">
    <property type="protein sequence ID" value="MBELARI_LOCUS8003"/>
    <property type="gene ID" value="MBELARI_LOCUS8003"/>
</dbReference>
<evidence type="ECO:0000256" key="5">
    <source>
        <dbReference type="ARBA" id="ARBA00078118"/>
    </source>
</evidence>
<dbReference type="PANTHER" id="PTHR11571">
    <property type="entry name" value="GLUTATHIONE S-TRANSFERASE"/>
    <property type="match status" value="1"/>
</dbReference>
<dbReference type="SUPFAM" id="SSF52833">
    <property type="entry name" value="Thioredoxin-like"/>
    <property type="match status" value="1"/>
</dbReference>
<dbReference type="InterPro" id="IPR036282">
    <property type="entry name" value="Glutathione-S-Trfase_C_sf"/>
</dbReference>
<dbReference type="GO" id="GO:0005737">
    <property type="term" value="C:cytoplasm"/>
    <property type="evidence" value="ECO:0007669"/>
    <property type="project" value="UniProtKB-ARBA"/>
</dbReference>
<name>A0AAF3FLJ8_9BILA</name>
<evidence type="ECO:0000256" key="2">
    <source>
        <dbReference type="ARBA" id="ARBA00022679"/>
    </source>
</evidence>
<sequence>MFHYKLYYFDVRGSAEPIRMLFALAGEKFEDYRVNDEEWTTMKAKMPNGRMPVLEINGLQIAQSASILRYLAEKFGYTGKTLIEKAQVDACYEEFRDFRYEIHRFITVLRGKRPGDVKEAYLKWYVPAKKRLFNFLEIMLRKNGTGFLVGDSVTYADLVIAEYMNVLFRERPNELDAFPEV</sequence>
<dbReference type="InterPro" id="IPR036249">
    <property type="entry name" value="Thioredoxin-like_sf"/>
</dbReference>
<evidence type="ECO:0000313" key="8">
    <source>
        <dbReference type="Proteomes" id="UP000887575"/>
    </source>
</evidence>
<dbReference type="PROSITE" id="PS50405">
    <property type="entry name" value="GST_CTER"/>
    <property type="match status" value="1"/>
</dbReference>
<dbReference type="PROSITE" id="PS50404">
    <property type="entry name" value="GST_NTER"/>
    <property type="match status" value="1"/>
</dbReference>
<keyword evidence="8" id="KW-1185">Reference proteome</keyword>
<dbReference type="AlphaFoldDB" id="A0AAF3FLJ8"/>